<evidence type="ECO:0000256" key="3">
    <source>
        <dbReference type="ARBA" id="ARBA00022490"/>
    </source>
</evidence>
<dbReference type="Gene3D" id="2.30.30.40">
    <property type="entry name" value="SH3 Domains"/>
    <property type="match status" value="1"/>
</dbReference>
<keyword evidence="5" id="KW-0677">Repeat</keyword>
<keyword evidence="4" id="KW-0597">Phosphoprotein</keyword>
<organism evidence="11 12">
    <name type="scientific">Poecilia mexicana</name>
    <dbReference type="NCBI Taxonomy" id="48701"/>
    <lineage>
        <taxon>Eukaryota</taxon>
        <taxon>Metazoa</taxon>
        <taxon>Chordata</taxon>
        <taxon>Craniata</taxon>
        <taxon>Vertebrata</taxon>
        <taxon>Euteleostomi</taxon>
        <taxon>Actinopterygii</taxon>
        <taxon>Neopterygii</taxon>
        <taxon>Teleostei</taxon>
        <taxon>Neoteleostei</taxon>
        <taxon>Acanthomorphata</taxon>
        <taxon>Ovalentaria</taxon>
        <taxon>Atherinomorphae</taxon>
        <taxon>Cyprinodontiformes</taxon>
        <taxon>Poeciliidae</taxon>
        <taxon>Poeciliinae</taxon>
        <taxon>Poecilia</taxon>
    </lineage>
</organism>
<dbReference type="GO" id="GO:0030506">
    <property type="term" value="F:ankyrin binding"/>
    <property type="evidence" value="ECO:0007669"/>
    <property type="project" value="TreeGrafter"/>
</dbReference>
<accession>A0A3B3XZ12</accession>
<dbReference type="Pfam" id="PF00435">
    <property type="entry name" value="Spectrin"/>
    <property type="match status" value="1"/>
</dbReference>
<dbReference type="PROSITE" id="PS50002">
    <property type="entry name" value="SH3"/>
    <property type="match status" value="1"/>
</dbReference>
<dbReference type="GO" id="GO:0048471">
    <property type="term" value="C:perinuclear region of cytoplasm"/>
    <property type="evidence" value="ECO:0007669"/>
    <property type="project" value="TreeGrafter"/>
</dbReference>
<evidence type="ECO:0000259" key="10">
    <source>
        <dbReference type="PROSITE" id="PS50002"/>
    </source>
</evidence>
<dbReference type="InterPro" id="IPR043197">
    <property type="entry name" value="Plakin"/>
</dbReference>
<dbReference type="GO" id="GO:0005200">
    <property type="term" value="F:structural constituent of cytoskeleton"/>
    <property type="evidence" value="ECO:0007669"/>
    <property type="project" value="TreeGrafter"/>
</dbReference>
<dbReference type="PANTHER" id="PTHR23169:SF32">
    <property type="entry name" value="PLECTIN ISOFORM X1"/>
    <property type="match status" value="1"/>
</dbReference>
<dbReference type="AlphaFoldDB" id="A0A3B3XZ12"/>
<comment type="subcellular location">
    <subcellularLocation>
        <location evidence="1">Cytoplasm</location>
        <location evidence="1">Cytoskeleton</location>
    </subcellularLocation>
</comment>
<dbReference type="Pfam" id="PF21019">
    <property type="entry name" value="Spectrin_3"/>
    <property type="match status" value="1"/>
</dbReference>
<evidence type="ECO:0000256" key="2">
    <source>
        <dbReference type="ARBA" id="ARBA00022443"/>
    </source>
</evidence>
<dbReference type="FunFam" id="1.20.58.60:FF:000009">
    <property type="entry name" value="dystonin isoform X1"/>
    <property type="match status" value="1"/>
</dbReference>
<dbReference type="Pfam" id="PF21097">
    <property type="entry name" value="SR_plectin_7"/>
    <property type="match status" value="1"/>
</dbReference>
<dbReference type="Pfam" id="PF18373">
    <property type="entry name" value="Spectrin_2"/>
    <property type="match status" value="1"/>
</dbReference>
<dbReference type="InterPro" id="IPR001452">
    <property type="entry name" value="SH3_domain"/>
</dbReference>
<dbReference type="GO" id="GO:0005925">
    <property type="term" value="C:focal adhesion"/>
    <property type="evidence" value="ECO:0007669"/>
    <property type="project" value="TreeGrafter"/>
</dbReference>
<dbReference type="GO" id="GO:0005882">
    <property type="term" value="C:intermediate filament"/>
    <property type="evidence" value="ECO:0007669"/>
    <property type="project" value="TreeGrafter"/>
</dbReference>
<evidence type="ECO:0000313" key="12">
    <source>
        <dbReference type="Proteomes" id="UP000261480"/>
    </source>
</evidence>
<evidence type="ECO:0000256" key="5">
    <source>
        <dbReference type="ARBA" id="ARBA00022737"/>
    </source>
</evidence>
<dbReference type="GO" id="GO:0045104">
    <property type="term" value="P:intermediate filament cytoskeleton organization"/>
    <property type="evidence" value="ECO:0007669"/>
    <property type="project" value="InterPro"/>
</dbReference>
<evidence type="ECO:0000256" key="8">
    <source>
        <dbReference type="SAM" id="Coils"/>
    </source>
</evidence>
<dbReference type="SUPFAM" id="SSF46966">
    <property type="entry name" value="Spectrin repeat"/>
    <property type="match status" value="3"/>
</dbReference>
<dbReference type="CDD" id="cd00176">
    <property type="entry name" value="SPEC"/>
    <property type="match status" value="1"/>
</dbReference>
<sequence length="946" mass="107776">MMSSGKPAQHTAEVEADLEKAEAMIRLLFNDVQLLKDGRHLQAEQMYPLHPRLVNVRSEYNLRLKSGVTTAQIPMTQIPMTQIPVQVHSQVGPPQQSSRVRPELDEVTLRYVLDLLGWVEDNQQRVEEGEWGSDLPNVETQLGSHRGLHQSVEEFRSKIERAKADEISPASKAAYREYLGKLELQYGKLLARLRHLVELHAFVSAATKELMWLNEKEEEEVNYDWSDKNSNMASKKESYSGLMRELELREKKVNGVQASGDKLLRDGHPARPTIEAFTAALQTQWSWLLQLCCCIETHLKENTAYFQFFTDVKEAEERMRKMQEVMKRKYTCDRSVTVTRLEDLLQDAADEKEQLAEFQTHLEGLKRRAKTVVQLKPRNPASATKGKLPVQAVCDFKQMEITVHRGDECALLSNSQPFSWRVLNDRGSEAAVPSVCFLVPPTNKDAVNSRLQAMWQTMFVDLKSLLSWQYLMRDVHIINSWNVTMVTAPPLEYRLALRNLEQHYQDFLRDSPDSQMFGAEDRMQVESSYNRASQHYQTMVSAAEQGDQDESLCQTFLTQMKDLRLRLERCENKTLTRLRQPADGEPLRACAAKTAEQMKVQAELEGLQKELGAVAEKTEAVLAGPQPAGAGPILRSELDLTLKKMEAVYAPVSFTAITFPALRGEAEGDRAVFDRLQDELRRAAAVGDRTSRIHGERDDELERYRRLAAGLLERRQNLLAQTDLRLRELQQLQRRMRSHRDSCDSLSRWLEDIRRRHQDNRDEVESCYKNATAYIDSIKVRVAEQLLASGGTRGPVGSDPFGLCVLKDYELLVLTYRALQDPTASPLKKPRMETSSDGVIQEYVSLRSRYSELMTLAAQSVRFVSDAQRRLEADQVSAALADRAVWTRGSGRRNRFPPRRGEIVRPPCRPCDPFGKQEAGGSHGRLAPPLPADSPWFLTFSSVWLL</sequence>
<dbReference type="Ensembl" id="ENSPMET00000029868.1">
    <property type="protein sequence ID" value="ENSPMEP00000020276.1"/>
    <property type="gene ID" value="ENSPMEG00000023438.1"/>
</dbReference>
<dbReference type="InterPro" id="IPR041573">
    <property type="entry name" value="Desmoplakin_Spectrin-like"/>
</dbReference>
<dbReference type="GO" id="GO:0042383">
    <property type="term" value="C:sarcolemma"/>
    <property type="evidence" value="ECO:0007669"/>
    <property type="project" value="TreeGrafter"/>
</dbReference>
<evidence type="ECO:0000256" key="9">
    <source>
        <dbReference type="SAM" id="MobiDB-lite"/>
    </source>
</evidence>
<dbReference type="Gene3D" id="1.20.58.60">
    <property type="match status" value="4"/>
</dbReference>
<dbReference type="InterPro" id="IPR002017">
    <property type="entry name" value="Spectrin_repeat"/>
</dbReference>
<feature type="coiled-coil region" evidence="8">
    <location>
        <begin position="553"/>
        <end position="610"/>
    </location>
</feature>
<feature type="domain" description="SH3" evidence="10">
    <location>
        <begin position="385"/>
        <end position="442"/>
    </location>
</feature>
<feature type="region of interest" description="Disordered" evidence="9">
    <location>
        <begin position="907"/>
        <end position="927"/>
    </location>
</feature>
<dbReference type="Pfam" id="PF17902">
    <property type="entry name" value="SH3_10"/>
    <property type="match status" value="1"/>
</dbReference>
<dbReference type="GO" id="GO:0030056">
    <property type="term" value="C:hemidesmosome"/>
    <property type="evidence" value="ECO:0007669"/>
    <property type="project" value="TreeGrafter"/>
</dbReference>
<dbReference type="GO" id="GO:0008307">
    <property type="term" value="F:structural constituent of muscle"/>
    <property type="evidence" value="ECO:0007669"/>
    <property type="project" value="TreeGrafter"/>
</dbReference>
<keyword evidence="3" id="KW-0963">Cytoplasm</keyword>
<dbReference type="SMART" id="SM00150">
    <property type="entry name" value="SPEC"/>
    <property type="match status" value="4"/>
</dbReference>
<evidence type="ECO:0000256" key="4">
    <source>
        <dbReference type="ARBA" id="ARBA00022553"/>
    </source>
</evidence>
<keyword evidence="12" id="KW-1185">Reference proteome</keyword>
<feature type="coiled-coil region" evidence="8">
    <location>
        <begin position="338"/>
        <end position="368"/>
    </location>
</feature>
<dbReference type="Pfam" id="PF21020">
    <property type="entry name" value="Spectrin_4"/>
    <property type="match status" value="1"/>
</dbReference>
<name>A0A3B3XZ12_9TELE</name>
<dbReference type="GO" id="GO:0045296">
    <property type="term" value="F:cadherin binding"/>
    <property type="evidence" value="ECO:0007669"/>
    <property type="project" value="TreeGrafter"/>
</dbReference>
<dbReference type="InterPro" id="IPR018159">
    <property type="entry name" value="Spectrin/alpha-actinin"/>
</dbReference>
<dbReference type="InterPro" id="IPR041615">
    <property type="entry name" value="Desmoplakin_SH3"/>
</dbReference>
<evidence type="ECO:0000256" key="6">
    <source>
        <dbReference type="ARBA" id="ARBA00023212"/>
    </source>
</evidence>
<keyword evidence="6" id="KW-0206">Cytoskeleton</keyword>
<evidence type="ECO:0000256" key="7">
    <source>
        <dbReference type="PROSITE-ProRule" id="PRU00192"/>
    </source>
</evidence>
<reference evidence="11" key="2">
    <citation type="submission" date="2025-09" db="UniProtKB">
        <authorList>
            <consortium name="Ensembl"/>
        </authorList>
    </citation>
    <scope>IDENTIFICATION</scope>
</reference>
<dbReference type="GO" id="GO:0031581">
    <property type="term" value="P:hemidesmosome assembly"/>
    <property type="evidence" value="ECO:0007669"/>
    <property type="project" value="TreeGrafter"/>
</dbReference>
<dbReference type="InterPro" id="IPR049538">
    <property type="entry name" value="PCN-like_spectrin-like_rpt"/>
</dbReference>
<keyword evidence="8" id="KW-0175">Coiled coil</keyword>
<dbReference type="GO" id="GO:0042060">
    <property type="term" value="P:wound healing"/>
    <property type="evidence" value="ECO:0007669"/>
    <property type="project" value="TreeGrafter"/>
</dbReference>
<evidence type="ECO:0000313" key="11">
    <source>
        <dbReference type="Ensembl" id="ENSPMEP00000020276.1"/>
    </source>
</evidence>
<keyword evidence="2 7" id="KW-0728">SH3 domain</keyword>
<protein>
    <recommendedName>
        <fullName evidence="10">SH3 domain-containing protein</fullName>
    </recommendedName>
</protein>
<dbReference type="Proteomes" id="UP000261480">
    <property type="component" value="Unplaced"/>
</dbReference>
<proteinExistence type="predicted"/>
<reference evidence="11" key="1">
    <citation type="submission" date="2025-08" db="UniProtKB">
        <authorList>
            <consortium name="Ensembl"/>
        </authorList>
    </citation>
    <scope>IDENTIFICATION</scope>
</reference>
<dbReference type="PANTHER" id="PTHR23169">
    <property type="entry name" value="ENVOPLAKIN"/>
    <property type="match status" value="1"/>
</dbReference>
<feature type="coiled-coil region" evidence="8">
    <location>
        <begin position="701"/>
        <end position="732"/>
    </location>
</feature>
<dbReference type="STRING" id="48701.ENSPMEP00000020276"/>
<evidence type="ECO:0000256" key="1">
    <source>
        <dbReference type="ARBA" id="ARBA00004245"/>
    </source>
</evidence>
<dbReference type="Gene3D" id="1.20.58.1060">
    <property type="match status" value="1"/>
</dbReference>